<organism evidence="1 2">
    <name type="scientific">Sphingobium yanoikuyae</name>
    <name type="common">Sphingomonas yanoikuyae</name>
    <dbReference type="NCBI Taxonomy" id="13690"/>
    <lineage>
        <taxon>Bacteria</taxon>
        <taxon>Pseudomonadati</taxon>
        <taxon>Pseudomonadota</taxon>
        <taxon>Alphaproteobacteria</taxon>
        <taxon>Sphingomonadales</taxon>
        <taxon>Sphingomonadaceae</taxon>
        <taxon>Sphingobium</taxon>
    </lineage>
</organism>
<name>A0A6P1GC45_SPHYA</name>
<dbReference type="AlphaFoldDB" id="A0A6P1GC45"/>
<evidence type="ECO:0000313" key="2">
    <source>
        <dbReference type="Proteomes" id="UP000464086"/>
    </source>
</evidence>
<protein>
    <submittedName>
        <fullName evidence="1">Uncharacterized protein</fullName>
    </submittedName>
</protein>
<gene>
    <name evidence="1" type="ORF">GS397_01770</name>
</gene>
<accession>A0A6P1GC45</accession>
<reference evidence="1 2" key="1">
    <citation type="submission" date="2019-12" db="EMBL/GenBank/DDBJ databases">
        <title>Functional and genomic insights into the Sphingobium yanoikuyae YC-JY1, a bacterium efficiently degrading bisphenol A.</title>
        <authorList>
            <person name="Jia Y."/>
            <person name="Li X."/>
            <person name="Wang J."/>
            <person name="Eltoukhy A."/>
            <person name="Lamraoui I."/>
            <person name="Yan Y."/>
        </authorList>
    </citation>
    <scope>NUCLEOTIDE SEQUENCE [LARGE SCALE GENOMIC DNA]</scope>
    <source>
        <strain evidence="1 2">YC-JY1</strain>
    </source>
</reference>
<proteinExistence type="predicted"/>
<dbReference type="Proteomes" id="UP000464086">
    <property type="component" value="Chromosome"/>
</dbReference>
<dbReference type="EMBL" id="CP047218">
    <property type="protein sequence ID" value="QHD65920.1"/>
    <property type="molecule type" value="Genomic_DNA"/>
</dbReference>
<dbReference type="RefSeq" id="WP_159365489.1">
    <property type="nucleotide sequence ID" value="NZ_CP047218.1"/>
</dbReference>
<evidence type="ECO:0000313" key="1">
    <source>
        <dbReference type="EMBL" id="QHD65920.1"/>
    </source>
</evidence>
<sequence>MHRRIRHACAFAALGTGRGDKPEKLCYYLAVTTEISLPRKRGRGVHLETDMSRHMHLMPILGLLAWSQCASAKPEAVESWAKSGVSLQQFVADSRECADTSKETPVYIEAETLKVLDALSSAQLISVVQQLSGPETSALKVVEDISVTNSENDIARRSANFGGKFVAMTSSDVRGQLQKSLDQCLIDRGYIRIQLTEKQAKELKRFKRNTPERTVYLHSIDSDQAVVENQAVTNFRK</sequence>